<comment type="caution">
    <text evidence="2">The sequence shown here is derived from an EMBL/GenBank/DDBJ whole genome shotgun (WGS) entry which is preliminary data.</text>
</comment>
<feature type="non-terminal residue" evidence="2">
    <location>
        <position position="1"/>
    </location>
</feature>
<feature type="compositionally biased region" description="Low complexity" evidence="1">
    <location>
        <begin position="96"/>
        <end position="111"/>
    </location>
</feature>
<feature type="compositionally biased region" description="Gly residues" evidence="1">
    <location>
        <begin position="865"/>
        <end position="879"/>
    </location>
</feature>
<proteinExistence type="predicted"/>
<keyword evidence="3" id="KW-1185">Reference proteome</keyword>
<protein>
    <submittedName>
        <fullName evidence="2">Uncharacterized protein</fullName>
    </submittedName>
</protein>
<evidence type="ECO:0000256" key="1">
    <source>
        <dbReference type="SAM" id="MobiDB-lite"/>
    </source>
</evidence>
<reference evidence="2" key="1">
    <citation type="submission" date="2021-02" db="EMBL/GenBank/DDBJ databases">
        <authorList>
            <person name="Dougan E. K."/>
            <person name="Rhodes N."/>
            <person name="Thang M."/>
            <person name="Chan C."/>
        </authorList>
    </citation>
    <scope>NUCLEOTIDE SEQUENCE</scope>
</reference>
<evidence type="ECO:0000313" key="3">
    <source>
        <dbReference type="Proteomes" id="UP000654075"/>
    </source>
</evidence>
<name>A0A813GEQ7_POLGL</name>
<feature type="region of interest" description="Disordered" evidence="1">
    <location>
        <begin position="83"/>
        <end position="125"/>
    </location>
</feature>
<organism evidence="2 3">
    <name type="scientific">Polarella glacialis</name>
    <name type="common">Dinoflagellate</name>
    <dbReference type="NCBI Taxonomy" id="89957"/>
    <lineage>
        <taxon>Eukaryota</taxon>
        <taxon>Sar</taxon>
        <taxon>Alveolata</taxon>
        <taxon>Dinophyceae</taxon>
        <taxon>Suessiales</taxon>
        <taxon>Suessiaceae</taxon>
        <taxon>Polarella</taxon>
    </lineage>
</organism>
<feature type="region of interest" description="Disordered" evidence="1">
    <location>
        <begin position="835"/>
        <end position="903"/>
    </location>
</feature>
<sequence>WGCICLLLEPAAGPDGSTEVPGIRLKKAGFAGKLARQAAERHRQRRAERTAAEEAAQQAMIQLQAEGTQGEMTNLLTLSMQRRVGTSAPPKPSRPAPRASPDAPGSPDAPAWRPTKVAKHGDRGDDLYSQQVTNWAAREFESKLQKALQRVRLVLDETKQPQPAAEVHHTYQDKYLLVEYLTNSAAERCTFLRKATCQEENDTEDVEELSVGGVVRAALSSKIVMTITEYFWKVDVSYALTAIRGVGAEAADRLTILSRSGHDELKSPLKLHPRPPEIFLPANFEVNVSWLLRSLSTDEPSGPQFRVDRNLAKCRTPRRNPDVDAAFEHFTAVTSFATSVAEYFGQLFDIQYLAVDPGLCDYVVRHPGALSSDTIFLPVLPLMVKADAAIHAQEVQVQEAGMLARLPACGGQAEEAEGSLVLSFSDANRLLAEEARTLTEKRKDLAENFPGGEAIATFNEAFGMLTLKHVSDVCEEWGDALAYVEDMLRKQLLAAIGKEVTPAEFADYMKFHNRRLFKEAYAPKHFCFAVRRSEKHGPEGTLSIEEREGSCPIVTVAAQSSMANSPMMSFALNASTTVSFGGAGDSGARLSLASRLDVARARQFSSMLVLVGRVASASSFEPTYAAIAKSSAASEFLAQWFYAHPHECEPSAVGVAEQHDTDSMPEWGSEFEVFFWTAKVQNKDELTIPLDLSTIPTPKEFKDAIEPLSPEQQSFAKAFRAMQLESTLFGILAFGILVVQIKPQLERVLNLPEDSLTKEITLTQDLMQLFIKYQIPSDLLSFDQVGDADGMEIVGATAAERLEAVKDHVKAMHDMIELEKSAEIQERQQEELYRQPVPMQSSGFGGSSMPPSMPSMQSSACSFGSFGGNQGAKGKGGPMGRTAPMQDSQLPTAGTSAGSEVGSRDFTQVPRQMDERFEKMDTDSALRPTIITPAASWIKKSQKALLATPSTSALGSLEQKTEKVAVSDAAFDLLDALTKSGALPLSHASLHIVIAATHCFDKTVAETIVQDNVNPIEKVERSTLIMASTIHQEPVAALINDSQYQRVCAASPMLFLENAGQQGV</sequence>
<dbReference type="AlphaFoldDB" id="A0A813GEQ7"/>
<dbReference type="OMA" id="CFAVRRS"/>
<gene>
    <name evidence="2" type="ORF">PGLA1383_LOCUS38867</name>
</gene>
<feature type="compositionally biased region" description="Polar residues" evidence="1">
    <location>
        <begin position="885"/>
        <end position="898"/>
    </location>
</feature>
<dbReference type="OrthoDB" id="422042at2759"/>
<evidence type="ECO:0000313" key="2">
    <source>
        <dbReference type="EMBL" id="CAE8621348.1"/>
    </source>
</evidence>
<dbReference type="Proteomes" id="UP000654075">
    <property type="component" value="Unassembled WGS sequence"/>
</dbReference>
<dbReference type="EMBL" id="CAJNNV010027714">
    <property type="protein sequence ID" value="CAE8621348.1"/>
    <property type="molecule type" value="Genomic_DNA"/>
</dbReference>
<accession>A0A813GEQ7</accession>
<feature type="compositionally biased region" description="Low complexity" evidence="1">
    <location>
        <begin position="838"/>
        <end position="859"/>
    </location>
</feature>